<dbReference type="InterPro" id="IPR022050">
    <property type="entry name" value="T_hemolysin"/>
</dbReference>
<dbReference type="RefSeq" id="WP_176764161.1">
    <property type="nucleotide sequence ID" value="NZ_FNAG01000006.1"/>
</dbReference>
<accession>A0A1G6XDE5</accession>
<dbReference type="AlphaFoldDB" id="A0A1G6XDE5"/>
<evidence type="ECO:0000313" key="2">
    <source>
        <dbReference type="Proteomes" id="UP000199603"/>
    </source>
</evidence>
<evidence type="ECO:0000313" key="1">
    <source>
        <dbReference type="EMBL" id="SDD75325.1"/>
    </source>
</evidence>
<organism evidence="1 2">
    <name type="scientific">Aquimonas voraii</name>
    <dbReference type="NCBI Taxonomy" id="265719"/>
    <lineage>
        <taxon>Bacteria</taxon>
        <taxon>Pseudomonadati</taxon>
        <taxon>Pseudomonadota</taxon>
        <taxon>Gammaproteobacteria</taxon>
        <taxon>Lysobacterales</taxon>
        <taxon>Lysobacteraceae</taxon>
        <taxon>Aquimonas</taxon>
    </lineage>
</organism>
<gene>
    <name evidence="1" type="ORF">SAMN04488509_106137</name>
</gene>
<keyword evidence="2" id="KW-1185">Reference proteome</keyword>
<proteinExistence type="predicted"/>
<reference evidence="1 2" key="1">
    <citation type="submission" date="2016-10" db="EMBL/GenBank/DDBJ databases">
        <authorList>
            <person name="de Groot N.N."/>
        </authorList>
    </citation>
    <scope>NUCLEOTIDE SEQUENCE [LARGE SCALE GENOMIC DNA]</scope>
    <source>
        <strain evidence="1 2">DSM 16957</strain>
    </source>
</reference>
<dbReference type="EMBL" id="FNAG01000006">
    <property type="protein sequence ID" value="SDD75325.1"/>
    <property type="molecule type" value="Genomic_DNA"/>
</dbReference>
<sequence length="219" mass="23515">MDTSPQGARAFRHADCIDRAHPQRAEVEAFIHAIYAARFDARPPALMPHLLAFRDADGELLAAVGLRCAIEGPLFVERYLGAPVERVLAERLGHAPPRAEVVEIGNFAAATPGAARALILALIPLLRGAGLRWTLFAATRQLRNAFARLGLDPRFLCRAQAEALGSEGEAWGRYYETDPEVLFGDLEGARVGVGEYAASKPARDVPVVARAALGCEAPA</sequence>
<protein>
    <submittedName>
        <fullName evidence="1">Thermostable hemolysin</fullName>
    </submittedName>
</protein>
<dbReference type="STRING" id="265719.SAMN04488509_106137"/>
<dbReference type="Proteomes" id="UP000199603">
    <property type="component" value="Unassembled WGS sequence"/>
</dbReference>
<dbReference type="Pfam" id="PF12261">
    <property type="entry name" value="T_hemolysin"/>
    <property type="match status" value="1"/>
</dbReference>
<name>A0A1G6XDE5_9GAMM</name>